<protein>
    <recommendedName>
        <fullName evidence="11">Zinc metalloprotease</fullName>
        <ecNumber evidence="11">3.4.24.-</ecNumber>
    </recommendedName>
</protein>
<evidence type="ECO:0000256" key="8">
    <source>
        <dbReference type="ARBA" id="ARBA00022989"/>
    </source>
</evidence>
<dbReference type="InterPro" id="IPR004387">
    <property type="entry name" value="Pept_M50_Zn"/>
</dbReference>
<name>A0A845AED5_9SPHN</name>
<feature type="transmembrane region" description="Helical" evidence="11">
    <location>
        <begin position="99"/>
        <end position="124"/>
    </location>
</feature>
<dbReference type="InterPro" id="IPR036034">
    <property type="entry name" value="PDZ_sf"/>
</dbReference>
<dbReference type="GO" id="GO:0016020">
    <property type="term" value="C:membrane"/>
    <property type="evidence" value="ECO:0007669"/>
    <property type="project" value="UniProtKB-SubCell"/>
</dbReference>
<keyword evidence="4 13" id="KW-0645">Protease</keyword>
<dbReference type="Gene3D" id="2.30.42.10">
    <property type="match status" value="1"/>
</dbReference>
<evidence type="ECO:0000256" key="11">
    <source>
        <dbReference type="RuleBase" id="RU362031"/>
    </source>
</evidence>
<feature type="transmembrane region" description="Helical" evidence="11">
    <location>
        <begin position="283"/>
        <end position="305"/>
    </location>
</feature>
<gene>
    <name evidence="13" type="primary">rseP</name>
    <name evidence="13" type="ORF">GRI58_00605</name>
</gene>
<keyword evidence="10 11" id="KW-0472">Membrane</keyword>
<evidence type="ECO:0000256" key="2">
    <source>
        <dbReference type="ARBA" id="ARBA00004141"/>
    </source>
</evidence>
<dbReference type="InterPro" id="IPR041489">
    <property type="entry name" value="PDZ_6"/>
</dbReference>
<keyword evidence="7 11" id="KW-0862">Zinc</keyword>
<evidence type="ECO:0000256" key="10">
    <source>
        <dbReference type="ARBA" id="ARBA00023136"/>
    </source>
</evidence>
<comment type="subcellular location">
    <subcellularLocation>
        <location evidence="2">Membrane</location>
        <topology evidence="2">Multi-pass membrane protein</topology>
    </subcellularLocation>
</comment>
<evidence type="ECO:0000256" key="4">
    <source>
        <dbReference type="ARBA" id="ARBA00022670"/>
    </source>
</evidence>
<comment type="cofactor">
    <cofactor evidence="1 11">
        <name>Zn(2+)</name>
        <dbReference type="ChEBI" id="CHEBI:29105"/>
    </cofactor>
</comment>
<keyword evidence="11" id="KW-0479">Metal-binding</keyword>
<dbReference type="PANTHER" id="PTHR42837">
    <property type="entry name" value="REGULATOR OF SIGMA-E PROTEASE RSEP"/>
    <property type="match status" value="1"/>
</dbReference>
<evidence type="ECO:0000256" key="5">
    <source>
        <dbReference type="ARBA" id="ARBA00022692"/>
    </source>
</evidence>
<feature type="transmembrane region" description="Helical" evidence="11">
    <location>
        <begin position="343"/>
        <end position="365"/>
    </location>
</feature>
<evidence type="ECO:0000313" key="13">
    <source>
        <dbReference type="EMBL" id="MXP27321.1"/>
    </source>
</evidence>
<dbReference type="GO" id="GO:0046872">
    <property type="term" value="F:metal ion binding"/>
    <property type="evidence" value="ECO:0007669"/>
    <property type="project" value="UniProtKB-KW"/>
</dbReference>
<comment type="caution">
    <text evidence="13">The sequence shown here is derived from an EMBL/GenBank/DDBJ whole genome shotgun (WGS) entry which is preliminary data.</text>
</comment>
<dbReference type="CDD" id="cd06163">
    <property type="entry name" value="S2P-M50_PDZ_RseP-like"/>
    <property type="match status" value="1"/>
</dbReference>
<feature type="domain" description="PDZ" evidence="12">
    <location>
        <begin position="119"/>
        <end position="192"/>
    </location>
</feature>
<dbReference type="AlphaFoldDB" id="A0A845AED5"/>
<comment type="similarity">
    <text evidence="3 11">Belongs to the peptidase M50B family.</text>
</comment>
<dbReference type="OrthoDB" id="9782003at2"/>
<dbReference type="Pfam" id="PF02163">
    <property type="entry name" value="Peptidase_M50"/>
    <property type="match status" value="1"/>
</dbReference>
<dbReference type="EC" id="3.4.24.-" evidence="11"/>
<dbReference type="InterPro" id="IPR001478">
    <property type="entry name" value="PDZ"/>
</dbReference>
<dbReference type="SUPFAM" id="SSF50156">
    <property type="entry name" value="PDZ domain-like"/>
    <property type="match status" value="1"/>
</dbReference>
<organism evidence="13 14">
    <name type="scientific">Qipengyuania algicida</name>
    <dbReference type="NCBI Taxonomy" id="1836209"/>
    <lineage>
        <taxon>Bacteria</taxon>
        <taxon>Pseudomonadati</taxon>
        <taxon>Pseudomonadota</taxon>
        <taxon>Alphaproteobacteria</taxon>
        <taxon>Sphingomonadales</taxon>
        <taxon>Erythrobacteraceae</taxon>
        <taxon>Qipengyuania</taxon>
    </lineage>
</organism>
<sequence>MYIVGFPLLLGPLVTVHELGHYLVGRWFGVQAQAFSIGFGKEILGWTDSRGTRWKLSVLPLGGYVQFKGDMNPSSMPERAPEKQDFDGTFHNASLWKRALIVLAGPMTNLVVTILIIAGFFTLIGRPVPVSPERQLTIASFTDTSPARKAGLKLGDRIVAIDGKTMTDFRDVQDAVMLYPDRTLGITVERDGTARTIDVTTESFEQKDRFGNLSKIGLIGVVPEGVKFDYRPEGPIQSVISATEYSADMVRMMVTGIGQIFTGERSVRELGGPVKIAKFSGEFLSLGPLAFLNFVALISINLAFINLLPIPGLDGGHLAFYAAEAVRRKPVGPRGQEMAYRTGMALVLMLMIFVTINDLVSLPVFGN</sequence>
<dbReference type="NCBIfam" id="TIGR00054">
    <property type="entry name" value="RIP metalloprotease RseP"/>
    <property type="match status" value="1"/>
</dbReference>
<evidence type="ECO:0000259" key="12">
    <source>
        <dbReference type="SMART" id="SM00228"/>
    </source>
</evidence>
<dbReference type="InterPro" id="IPR008915">
    <property type="entry name" value="Peptidase_M50"/>
</dbReference>
<evidence type="ECO:0000256" key="3">
    <source>
        <dbReference type="ARBA" id="ARBA00007931"/>
    </source>
</evidence>
<evidence type="ECO:0000256" key="9">
    <source>
        <dbReference type="ARBA" id="ARBA00023049"/>
    </source>
</evidence>
<dbReference type="GO" id="GO:0004222">
    <property type="term" value="F:metalloendopeptidase activity"/>
    <property type="evidence" value="ECO:0007669"/>
    <property type="project" value="InterPro"/>
</dbReference>
<proteinExistence type="inferred from homology"/>
<keyword evidence="6 11" id="KW-0378">Hydrolase</keyword>
<evidence type="ECO:0000313" key="14">
    <source>
        <dbReference type="Proteomes" id="UP000439780"/>
    </source>
</evidence>
<evidence type="ECO:0000256" key="1">
    <source>
        <dbReference type="ARBA" id="ARBA00001947"/>
    </source>
</evidence>
<dbReference type="EMBL" id="WTYA01000001">
    <property type="protein sequence ID" value="MXP27321.1"/>
    <property type="molecule type" value="Genomic_DNA"/>
</dbReference>
<keyword evidence="5 11" id="KW-0812">Transmembrane</keyword>
<dbReference type="Pfam" id="PF17820">
    <property type="entry name" value="PDZ_6"/>
    <property type="match status" value="1"/>
</dbReference>
<evidence type="ECO:0000256" key="7">
    <source>
        <dbReference type="ARBA" id="ARBA00022833"/>
    </source>
</evidence>
<dbReference type="CDD" id="cd23081">
    <property type="entry name" value="cpPDZ_EcRseP-like"/>
    <property type="match status" value="1"/>
</dbReference>
<dbReference type="GO" id="GO:0006508">
    <property type="term" value="P:proteolysis"/>
    <property type="evidence" value="ECO:0007669"/>
    <property type="project" value="UniProtKB-KW"/>
</dbReference>
<accession>A0A845AED5</accession>
<keyword evidence="8 11" id="KW-1133">Transmembrane helix</keyword>
<evidence type="ECO:0000256" key="6">
    <source>
        <dbReference type="ARBA" id="ARBA00022801"/>
    </source>
</evidence>
<keyword evidence="14" id="KW-1185">Reference proteome</keyword>
<dbReference type="RefSeq" id="WP_160751623.1">
    <property type="nucleotide sequence ID" value="NZ_WTYA01000001.1"/>
</dbReference>
<reference evidence="13 14" key="1">
    <citation type="submission" date="2019-12" db="EMBL/GenBank/DDBJ databases">
        <title>Genomic-based taxomic classification of the family Erythrobacteraceae.</title>
        <authorList>
            <person name="Xu L."/>
        </authorList>
    </citation>
    <scope>NUCLEOTIDE SEQUENCE [LARGE SCALE GENOMIC DNA]</scope>
    <source>
        <strain evidence="13 14">KEMB 9005-328</strain>
    </source>
</reference>
<keyword evidence="9 11" id="KW-0482">Metalloprotease</keyword>
<dbReference type="PANTHER" id="PTHR42837:SF2">
    <property type="entry name" value="MEMBRANE METALLOPROTEASE ARASP2, CHLOROPLASTIC-RELATED"/>
    <property type="match status" value="1"/>
</dbReference>
<dbReference type="SMART" id="SM00228">
    <property type="entry name" value="PDZ"/>
    <property type="match status" value="1"/>
</dbReference>
<dbReference type="Proteomes" id="UP000439780">
    <property type="component" value="Unassembled WGS sequence"/>
</dbReference>